<dbReference type="PANTHER" id="PTHR22601">
    <property type="entry name" value="ISP4 LIKE PROTEIN"/>
    <property type="match status" value="1"/>
</dbReference>
<keyword evidence="7 10" id="KW-1133">Transmembrane helix</keyword>
<evidence type="ECO:0000256" key="2">
    <source>
        <dbReference type="ARBA" id="ARBA00008807"/>
    </source>
</evidence>
<keyword evidence="6" id="KW-0653">Protein transport</keyword>
<evidence type="ECO:0000256" key="7">
    <source>
        <dbReference type="ARBA" id="ARBA00022989"/>
    </source>
</evidence>
<comment type="similarity">
    <text evidence="2">Belongs to the oligopeptide OPT transporter family.</text>
</comment>
<evidence type="ECO:0000256" key="5">
    <source>
        <dbReference type="ARBA" id="ARBA00022856"/>
    </source>
</evidence>
<feature type="transmembrane region" description="Helical" evidence="10">
    <location>
        <begin position="278"/>
        <end position="298"/>
    </location>
</feature>
<evidence type="ECO:0000256" key="9">
    <source>
        <dbReference type="SAM" id="MobiDB-lite"/>
    </source>
</evidence>
<feature type="transmembrane region" description="Helical" evidence="10">
    <location>
        <begin position="801"/>
        <end position="823"/>
    </location>
</feature>
<sequence length="865" mass="98405">MIEILDDQDTWSSSPDEDEKNQASEKMAYNINEKEADVIVPSFSEDYKSRVADELREQFGDYMEVGDEKGYDIIFTQTLLMTKERGLEILSRIADYHNDDVNFPDSTMSRIRFLLAGEEECQMDSESYEIGVKVEAALIDSFSPYPEVRAVCDPFDDPDMSCETFRAYLLGIIWVGIGSFVNQLFYFRQPPLNLRAAAIQLLLYPCGRFLQTLPDWQFTIRGKRFRFNPGPWSFKEQIFATLMVNVGSYGSNFTNYILIQSLPVYYNESFVTTGYMTLMNLAAGFVGFGLAGILRRWVIYPQKSVWPTILPTLALSRALLVSEKKTSANGWTMSRYRFFFICFWAMFVYFWIPDYLFTALSTFNWITWISPKNFKLAVITGSVLGLGFNPITTFDWAVANYSNPLVVPVFATLNGYAGQFIGAFIVLALYWTNYKWAAYLPINSNQLYDRFGVKFNVSKVLTNKLFDQEKYSAYSPPYMSAGNMVYLGSAFLIYTLTFTYVLITEWRILKDAVVGFYKSIKNRKLSTYAMHSDPMSRMMARYKEVPDWWFLSIFVVAFALFLVGISVYPTNAPVWAMFITIGLDIVMLIPITLVYSITGFDLAMNNLSTIVTGYMVKGNGNANLMSRVLGINTDTQADSYASDQKLAHYARIPPRAIFRCQMIATLLNCFITLGVVKFQLNSVQDFCTPTQASHFTCAFTTTIYADTVLFGAIGPTRIFGVLYPALKYSFLIGFLIAIPFALIRRYYPKAFKYVHPVLLCNGAARWSNSYNLAYYTPGVYLSVVFMFFVRRRYLPWWSKYNYILTSALSTGVALSGVVIFLAVQYKPHNLKWWGNTVARAGLDGGDTASLLKVPMEGFGLPVGSF</sequence>
<feature type="transmembrane region" description="Helical" evidence="10">
    <location>
        <begin position="725"/>
        <end position="743"/>
    </location>
</feature>
<feature type="region of interest" description="Disordered" evidence="9">
    <location>
        <begin position="1"/>
        <end position="24"/>
    </location>
</feature>
<organism evidence="11 12">
    <name type="scientific">Lipomyces starkeyi NRRL Y-11557</name>
    <dbReference type="NCBI Taxonomy" id="675824"/>
    <lineage>
        <taxon>Eukaryota</taxon>
        <taxon>Fungi</taxon>
        <taxon>Dikarya</taxon>
        <taxon>Ascomycota</taxon>
        <taxon>Saccharomycotina</taxon>
        <taxon>Lipomycetes</taxon>
        <taxon>Lipomycetales</taxon>
        <taxon>Lipomycetaceae</taxon>
        <taxon>Lipomyces</taxon>
    </lineage>
</organism>
<evidence type="ECO:0000256" key="6">
    <source>
        <dbReference type="ARBA" id="ARBA00022927"/>
    </source>
</evidence>
<evidence type="ECO:0008006" key="13">
    <source>
        <dbReference type="Google" id="ProtNLM"/>
    </source>
</evidence>
<evidence type="ECO:0000256" key="8">
    <source>
        <dbReference type="ARBA" id="ARBA00023136"/>
    </source>
</evidence>
<evidence type="ECO:0000313" key="11">
    <source>
        <dbReference type="EMBL" id="ODQ71067.1"/>
    </source>
</evidence>
<keyword evidence="4 10" id="KW-0812">Transmembrane</keyword>
<dbReference type="GO" id="GO:0016020">
    <property type="term" value="C:membrane"/>
    <property type="evidence" value="ECO:0007669"/>
    <property type="project" value="UniProtKB-SubCell"/>
</dbReference>
<dbReference type="AlphaFoldDB" id="A0A1E3Q217"/>
<dbReference type="Proteomes" id="UP000094385">
    <property type="component" value="Unassembled WGS sequence"/>
</dbReference>
<accession>A0A1E3Q217</accession>
<dbReference type="NCBIfam" id="TIGR00727">
    <property type="entry name" value="ISP4_OPT"/>
    <property type="match status" value="1"/>
</dbReference>
<dbReference type="GO" id="GO:0035673">
    <property type="term" value="F:oligopeptide transmembrane transporter activity"/>
    <property type="evidence" value="ECO:0007669"/>
    <property type="project" value="InterPro"/>
</dbReference>
<dbReference type="OrthoDB" id="9986677at2759"/>
<feature type="transmembrane region" description="Helical" evidence="10">
    <location>
        <begin position="334"/>
        <end position="352"/>
    </location>
</feature>
<feature type="transmembrane region" description="Helical" evidence="10">
    <location>
        <begin position="772"/>
        <end position="789"/>
    </location>
</feature>
<evidence type="ECO:0000256" key="1">
    <source>
        <dbReference type="ARBA" id="ARBA00004141"/>
    </source>
</evidence>
<feature type="transmembrane region" description="Helical" evidence="10">
    <location>
        <begin position="548"/>
        <end position="568"/>
    </location>
</feature>
<feature type="transmembrane region" description="Helical" evidence="10">
    <location>
        <begin position="574"/>
        <end position="597"/>
    </location>
</feature>
<name>A0A1E3Q217_LIPST</name>
<gene>
    <name evidence="11" type="ORF">LIPSTDRAFT_5096</name>
</gene>
<dbReference type="GO" id="GO:0015031">
    <property type="term" value="P:protein transport"/>
    <property type="evidence" value="ECO:0007669"/>
    <property type="project" value="UniProtKB-KW"/>
</dbReference>
<keyword evidence="3" id="KW-0813">Transport</keyword>
<reference evidence="11 12" key="1">
    <citation type="journal article" date="2016" name="Proc. Natl. Acad. Sci. U.S.A.">
        <title>Comparative genomics of biotechnologically important yeasts.</title>
        <authorList>
            <person name="Riley R."/>
            <person name="Haridas S."/>
            <person name="Wolfe K.H."/>
            <person name="Lopes M.R."/>
            <person name="Hittinger C.T."/>
            <person name="Goeker M."/>
            <person name="Salamov A.A."/>
            <person name="Wisecaver J.H."/>
            <person name="Long T.M."/>
            <person name="Calvey C.H."/>
            <person name="Aerts A.L."/>
            <person name="Barry K.W."/>
            <person name="Choi C."/>
            <person name="Clum A."/>
            <person name="Coughlan A.Y."/>
            <person name="Deshpande S."/>
            <person name="Douglass A.P."/>
            <person name="Hanson S.J."/>
            <person name="Klenk H.-P."/>
            <person name="LaButti K.M."/>
            <person name="Lapidus A."/>
            <person name="Lindquist E.A."/>
            <person name="Lipzen A.M."/>
            <person name="Meier-Kolthoff J.P."/>
            <person name="Ohm R.A."/>
            <person name="Otillar R.P."/>
            <person name="Pangilinan J.L."/>
            <person name="Peng Y."/>
            <person name="Rokas A."/>
            <person name="Rosa C.A."/>
            <person name="Scheuner C."/>
            <person name="Sibirny A.A."/>
            <person name="Slot J.C."/>
            <person name="Stielow J.B."/>
            <person name="Sun H."/>
            <person name="Kurtzman C.P."/>
            <person name="Blackwell M."/>
            <person name="Grigoriev I.V."/>
            <person name="Jeffries T.W."/>
        </authorList>
    </citation>
    <scope>NUCLEOTIDE SEQUENCE [LARGE SCALE GENOMIC DNA]</scope>
    <source>
        <strain evidence="11 12">NRRL Y-11557</strain>
    </source>
</reference>
<dbReference type="InterPro" id="IPR004813">
    <property type="entry name" value="OPT"/>
</dbReference>
<feature type="transmembrane region" description="Helical" evidence="10">
    <location>
        <begin position="376"/>
        <end position="398"/>
    </location>
</feature>
<evidence type="ECO:0000256" key="3">
    <source>
        <dbReference type="ARBA" id="ARBA00022448"/>
    </source>
</evidence>
<feature type="transmembrane region" description="Helical" evidence="10">
    <location>
        <begin position="167"/>
        <end position="187"/>
    </location>
</feature>
<dbReference type="EMBL" id="KV454298">
    <property type="protein sequence ID" value="ODQ71067.1"/>
    <property type="molecule type" value="Genomic_DNA"/>
</dbReference>
<feature type="transmembrane region" description="Helical" evidence="10">
    <location>
        <begin position="484"/>
        <end position="503"/>
    </location>
</feature>
<proteinExistence type="inferred from homology"/>
<evidence type="ECO:0000256" key="10">
    <source>
        <dbReference type="SAM" id="Phobius"/>
    </source>
</evidence>
<feature type="transmembrane region" description="Helical" evidence="10">
    <location>
        <begin position="656"/>
        <end position="680"/>
    </location>
</feature>
<evidence type="ECO:0000313" key="12">
    <source>
        <dbReference type="Proteomes" id="UP000094385"/>
    </source>
</evidence>
<feature type="transmembrane region" description="Helical" evidence="10">
    <location>
        <begin position="692"/>
        <end position="713"/>
    </location>
</feature>
<keyword evidence="5" id="KW-0571">Peptide transport</keyword>
<keyword evidence="12" id="KW-1185">Reference proteome</keyword>
<feature type="transmembrane region" description="Helical" evidence="10">
    <location>
        <begin position="405"/>
        <end position="431"/>
    </location>
</feature>
<dbReference type="InterPro" id="IPR004648">
    <property type="entry name" value="Oligpept_transpt"/>
</dbReference>
<comment type="subcellular location">
    <subcellularLocation>
        <location evidence="1">Membrane</location>
        <topology evidence="1">Multi-pass membrane protein</topology>
    </subcellularLocation>
</comment>
<protein>
    <recommendedName>
        <fullName evidence="13">OPT family small oligopeptide transporter</fullName>
    </recommendedName>
</protein>
<dbReference type="NCBIfam" id="TIGR00728">
    <property type="entry name" value="OPT_sfam"/>
    <property type="match status" value="1"/>
</dbReference>
<feature type="compositionally biased region" description="Acidic residues" evidence="9">
    <location>
        <begin position="1"/>
        <end position="19"/>
    </location>
</feature>
<dbReference type="Pfam" id="PF03169">
    <property type="entry name" value="OPT"/>
    <property type="match status" value="1"/>
</dbReference>
<evidence type="ECO:0000256" key="4">
    <source>
        <dbReference type="ARBA" id="ARBA00022692"/>
    </source>
</evidence>
<keyword evidence="8 10" id="KW-0472">Membrane</keyword>